<reference evidence="1" key="2">
    <citation type="journal article" date="2015" name="Data Brief">
        <title>Shoot transcriptome of the giant reed, Arundo donax.</title>
        <authorList>
            <person name="Barrero R.A."/>
            <person name="Guerrero F.D."/>
            <person name="Moolhuijzen P."/>
            <person name="Goolsby J.A."/>
            <person name="Tidwell J."/>
            <person name="Bellgard S.E."/>
            <person name="Bellgard M.I."/>
        </authorList>
    </citation>
    <scope>NUCLEOTIDE SEQUENCE</scope>
    <source>
        <tissue evidence="1">Shoot tissue taken approximately 20 cm above the soil surface</tissue>
    </source>
</reference>
<evidence type="ECO:0000313" key="1">
    <source>
        <dbReference type="EMBL" id="JAD56298.1"/>
    </source>
</evidence>
<dbReference type="AlphaFoldDB" id="A0A0A9B2C2"/>
<organism evidence="1">
    <name type="scientific">Arundo donax</name>
    <name type="common">Giant reed</name>
    <name type="synonym">Donax arundinaceus</name>
    <dbReference type="NCBI Taxonomy" id="35708"/>
    <lineage>
        <taxon>Eukaryota</taxon>
        <taxon>Viridiplantae</taxon>
        <taxon>Streptophyta</taxon>
        <taxon>Embryophyta</taxon>
        <taxon>Tracheophyta</taxon>
        <taxon>Spermatophyta</taxon>
        <taxon>Magnoliopsida</taxon>
        <taxon>Liliopsida</taxon>
        <taxon>Poales</taxon>
        <taxon>Poaceae</taxon>
        <taxon>PACMAD clade</taxon>
        <taxon>Arundinoideae</taxon>
        <taxon>Arundineae</taxon>
        <taxon>Arundo</taxon>
    </lineage>
</organism>
<protein>
    <submittedName>
        <fullName evidence="1">Uncharacterized protein</fullName>
    </submittedName>
</protein>
<reference evidence="1" key="1">
    <citation type="submission" date="2014-09" db="EMBL/GenBank/DDBJ databases">
        <authorList>
            <person name="Magalhaes I.L.F."/>
            <person name="Oliveira U."/>
            <person name="Santos F.R."/>
            <person name="Vidigal T.H.D.A."/>
            <person name="Brescovit A.D."/>
            <person name="Santos A.J."/>
        </authorList>
    </citation>
    <scope>NUCLEOTIDE SEQUENCE</scope>
    <source>
        <tissue evidence="1">Shoot tissue taken approximately 20 cm above the soil surface</tissue>
    </source>
</reference>
<proteinExistence type="predicted"/>
<sequence>MNNYYTVSPKLQWCSSGYSGSLRS</sequence>
<name>A0A0A9B2C2_ARUDO</name>
<dbReference type="EMBL" id="GBRH01241597">
    <property type="protein sequence ID" value="JAD56298.1"/>
    <property type="molecule type" value="Transcribed_RNA"/>
</dbReference>
<accession>A0A0A9B2C2</accession>